<dbReference type="Proteomes" id="UP000266089">
    <property type="component" value="Unassembled WGS sequence"/>
</dbReference>
<dbReference type="InterPro" id="IPR024674">
    <property type="entry name" value="HpaB/PvcC/4-BUDH_N"/>
</dbReference>
<dbReference type="PIRSF" id="PIRSF000331">
    <property type="entry name" value="HpaA_HpaB"/>
    <property type="match status" value="1"/>
</dbReference>
<evidence type="ECO:0000256" key="4">
    <source>
        <dbReference type="PIRSR" id="PIRSR000331-1"/>
    </source>
</evidence>
<gene>
    <name evidence="8" type="ORF">Mcate_00414</name>
</gene>
<dbReference type="OrthoDB" id="9785230at2"/>
<proteinExistence type="predicted"/>
<feature type="binding site" evidence="4">
    <location>
        <position position="142"/>
    </location>
    <ligand>
        <name>substrate</name>
    </ligand>
</feature>
<accession>A0A399E3X3</accession>
<feature type="binding site" evidence="4">
    <location>
        <begin position="100"/>
        <end position="104"/>
    </location>
    <ligand>
        <name>substrate</name>
    </ligand>
</feature>
<reference evidence="8 9" key="1">
    <citation type="submission" date="2018-08" db="EMBL/GenBank/DDBJ databases">
        <title>Meiothermus cateniformans JCM 15151 genome sequencing project.</title>
        <authorList>
            <person name="Da Costa M.S."/>
            <person name="Albuquerque L."/>
            <person name="Raposo P."/>
            <person name="Froufe H.J.C."/>
            <person name="Barroso C.S."/>
            <person name="Egas C."/>
        </authorList>
    </citation>
    <scope>NUCLEOTIDE SEQUENCE [LARGE SCALE GENOMIC DNA]</scope>
    <source>
        <strain evidence="8 9">JCM 15151</strain>
    </source>
</reference>
<dbReference type="PANTHER" id="PTHR36117:SF3">
    <property type="entry name" value="4-HYDROXYPHENYLACETATE 3-MONOOXYGENASE-RELATED"/>
    <property type="match status" value="1"/>
</dbReference>
<feature type="binding site" evidence="4">
    <location>
        <begin position="197"/>
        <end position="198"/>
    </location>
    <ligand>
        <name>substrate</name>
    </ligand>
</feature>
<dbReference type="RefSeq" id="WP_027887872.1">
    <property type="nucleotide sequence ID" value="NZ_JBHSXZ010000009.1"/>
</dbReference>
<dbReference type="Gene3D" id="1.10.3140.10">
    <property type="entry name" value="4-hydroxybutyryl-coa dehydratase, domain 1"/>
    <property type="match status" value="1"/>
</dbReference>
<feature type="binding site" evidence="5">
    <location>
        <begin position="446"/>
        <end position="449"/>
    </location>
    <ligand>
        <name>FAD</name>
        <dbReference type="ChEBI" id="CHEBI:57692"/>
    </ligand>
</feature>
<dbReference type="InterPro" id="IPR024719">
    <property type="entry name" value="HpaB/PvcC/4-BUDH_C"/>
</dbReference>
<dbReference type="InterPro" id="IPR036250">
    <property type="entry name" value="AcylCo_DH-like_C"/>
</dbReference>
<evidence type="ECO:0000259" key="7">
    <source>
        <dbReference type="Pfam" id="PF11794"/>
    </source>
</evidence>
<dbReference type="InterPro" id="IPR004925">
    <property type="entry name" value="HpaB/PvcC/4-BUDH"/>
</dbReference>
<dbReference type="GO" id="GO:0016627">
    <property type="term" value="F:oxidoreductase activity, acting on the CH-CH group of donors"/>
    <property type="evidence" value="ECO:0007669"/>
    <property type="project" value="InterPro"/>
</dbReference>
<feature type="domain" description="HpaB/PvcC/4-BUDH N-terminal" evidence="7">
    <location>
        <begin position="5"/>
        <end position="266"/>
    </location>
</feature>
<dbReference type="Pfam" id="PF11794">
    <property type="entry name" value="HpaB_N"/>
    <property type="match status" value="1"/>
</dbReference>
<keyword evidence="3 8" id="KW-0560">Oxidoreductase</keyword>
<dbReference type="Gene3D" id="1.20.140.10">
    <property type="entry name" value="Butyryl-CoA Dehydrogenase, subunit A, domain 3"/>
    <property type="match status" value="1"/>
</dbReference>
<name>A0A399E3X3_9DEIN</name>
<organism evidence="8 9">
    <name type="scientific">Meiothermus taiwanensis</name>
    <dbReference type="NCBI Taxonomy" id="172827"/>
    <lineage>
        <taxon>Bacteria</taxon>
        <taxon>Thermotogati</taxon>
        <taxon>Deinococcota</taxon>
        <taxon>Deinococci</taxon>
        <taxon>Thermales</taxon>
        <taxon>Thermaceae</taxon>
        <taxon>Meiothermus</taxon>
    </lineage>
</organism>
<feature type="binding site" evidence="5">
    <location>
        <position position="185"/>
    </location>
    <ligand>
        <name>FAD</name>
        <dbReference type="ChEBI" id="CHEBI:57692"/>
    </ligand>
</feature>
<dbReference type="EMBL" id="QWKX01000006">
    <property type="protein sequence ID" value="RIH79417.1"/>
    <property type="molecule type" value="Genomic_DNA"/>
</dbReference>
<protein>
    <submittedName>
        <fullName evidence="8">4-hydroxyphenylacetate 3-monooxygenase oxygenase component</fullName>
        <ecNumber evidence="8">1.14.14.9</ecNumber>
    </submittedName>
</protein>
<evidence type="ECO:0000256" key="5">
    <source>
        <dbReference type="PIRSR" id="PIRSR000331-2"/>
    </source>
</evidence>
<dbReference type="InterPro" id="IPR046373">
    <property type="entry name" value="Acyl-CoA_Oxase/DH_mid-dom_sf"/>
</dbReference>
<dbReference type="AlphaFoldDB" id="A0A399E3X3"/>
<evidence type="ECO:0000259" key="6">
    <source>
        <dbReference type="Pfam" id="PF03241"/>
    </source>
</evidence>
<sequence length="485" mass="54959">MARSGKEYLQALKENPPNLWYKGQKVEDPTTHPVFRGITQALAGLYDMQHDPRYREILTYEEGGKRHAMSLLPARTKEDLSRRSAAYKLWADAHLGMMGRSPDYLNAVLMAFEQSAEFFGPYADNVRHYVQYVRENDLATTHCLTNPQVNRAKSNLEQPDPYIPLGVVSENQKGIVVRGARMLSTLPTADELLVFPSTLLKEGPGADRYAVAFAIPTNTPGLHFISRESMAVGDSSFDHPLSSRLEEMDCLTVFDDVFVPWERVFIYKDLQRCNTAYAETGALMHMAHQVVVLKNAKTEAFLGLVSLMGEAIGADVFPHVQEKIAEIIVYLEAMKGFWARAERDAQPNKYGLVCPDRGAIDGARNLYPRLYPRIHEIVQQIAASGLITLPSEHDFDSPLAPYLEKFLQSATLPAKERVQLFRLAWDMTLSGFGARQTLYERFFFGDPVRMYQTLYAVYDKEPYKERIRQYLGWKAQAQPEVVASD</sequence>
<dbReference type="EC" id="1.14.14.9" evidence="8"/>
<evidence type="ECO:0000313" key="8">
    <source>
        <dbReference type="EMBL" id="RIH79417.1"/>
    </source>
</evidence>
<evidence type="ECO:0000313" key="9">
    <source>
        <dbReference type="Proteomes" id="UP000266089"/>
    </source>
</evidence>
<dbReference type="GO" id="GO:0050660">
    <property type="term" value="F:flavin adenine dinucleotide binding"/>
    <property type="evidence" value="ECO:0007669"/>
    <property type="project" value="InterPro"/>
</dbReference>
<keyword evidence="2 5" id="KW-0274">FAD</keyword>
<keyword evidence="1" id="KW-0285">Flavoprotein</keyword>
<dbReference type="Gene3D" id="2.40.110.10">
    <property type="entry name" value="Butyryl-CoA Dehydrogenase, subunit A, domain 2"/>
    <property type="match status" value="1"/>
</dbReference>
<dbReference type="InterPro" id="IPR009100">
    <property type="entry name" value="AcylCoA_DH/oxidase_NM_dom_sf"/>
</dbReference>
<dbReference type="Pfam" id="PF03241">
    <property type="entry name" value="HpaB"/>
    <property type="match status" value="1"/>
</dbReference>
<dbReference type="GO" id="GO:0010124">
    <property type="term" value="P:phenylacetate catabolic process"/>
    <property type="evidence" value="ECO:0007669"/>
    <property type="project" value="InterPro"/>
</dbReference>
<dbReference type="PANTHER" id="PTHR36117">
    <property type="entry name" value="4-HYDROXYPHENYLACETATE 3-MONOOXYGENASE-RELATED"/>
    <property type="match status" value="1"/>
</dbReference>
<dbReference type="GO" id="GO:0052881">
    <property type="term" value="F:4-hydroxyphenylacetate 3-monooxygenase activity"/>
    <property type="evidence" value="ECO:0007669"/>
    <property type="project" value="UniProtKB-EC"/>
</dbReference>
<dbReference type="InterPro" id="IPR012687">
    <property type="entry name" value="HpaB_Deino-type"/>
</dbReference>
<dbReference type="NCBIfam" id="TIGR02309">
    <property type="entry name" value="HpaB-1"/>
    <property type="match status" value="1"/>
</dbReference>
<evidence type="ECO:0000256" key="1">
    <source>
        <dbReference type="ARBA" id="ARBA00022630"/>
    </source>
</evidence>
<dbReference type="SUPFAM" id="SSF47203">
    <property type="entry name" value="Acyl-CoA dehydrogenase C-terminal domain-like"/>
    <property type="match status" value="1"/>
</dbReference>
<keyword evidence="8" id="KW-0503">Monooxygenase</keyword>
<feature type="binding site" evidence="5">
    <location>
        <begin position="142"/>
        <end position="144"/>
    </location>
    <ligand>
        <name>FAD</name>
        <dbReference type="ChEBI" id="CHEBI:57692"/>
    </ligand>
</feature>
<feature type="binding site" evidence="5">
    <location>
        <begin position="148"/>
        <end position="151"/>
    </location>
    <ligand>
        <name>FAD</name>
        <dbReference type="ChEBI" id="CHEBI:57692"/>
    </ligand>
</feature>
<dbReference type="SUPFAM" id="SSF56645">
    <property type="entry name" value="Acyl-CoA dehydrogenase NM domain-like"/>
    <property type="match status" value="1"/>
</dbReference>
<feature type="domain" description="HpaB/PvcC/4-BUDH C-terminal" evidence="6">
    <location>
        <begin position="273"/>
        <end position="471"/>
    </location>
</feature>
<comment type="caution">
    <text evidence="8">The sequence shown here is derived from an EMBL/GenBank/DDBJ whole genome shotgun (WGS) entry which is preliminary data.</text>
</comment>
<evidence type="ECO:0000256" key="2">
    <source>
        <dbReference type="ARBA" id="ARBA00022827"/>
    </source>
</evidence>
<evidence type="ECO:0000256" key="3">
    <source>
        <dbReference type="ARBA" id="ARBA00023002"/>
    </source>
</evidence>